<dbReference type="InterPro" id="IPR040260">
    <property type="entry name" value="RFA2-like"/>
</dbReference>
<dbReference type="SUPFAM" id="SSF46785">
    <property type="entry name" value="Winged helix' DNA-binding domain"/>
    <property type="match status" value="1"/>
</dbReference>
<evidence type="ECO:0000259" key="7">
    <source>
        <dbReference type="Pfam" id="PF01336"/>
    </source>
</evidence>
<feature type="domain" description="OB" evidence="7">
    <location>
        <begin position="80"/>
        <end position="144"/>
    </location>
</feature>
<dbReference type="CDD" id="cd04478">
    <property type="entry name" value="RPA2_DBD_D"/>
    <property type="match status" value="1"/>
</dbReference>
<evidence type="ECO:0000256" key="3">
    <source>
        <dbReference type="ARBA" id="ARBA00022705"/>
    </source>
</evidence>
<organism evidence="9 10">
    <name type="scientific">Cadophora malorum</name>
    <dbReference type="NCBI Taxonomy" id="108018"/>
    <lineage>
        <taxon>Eukaryota</taxon>
        <taxon>Fungi</taxon>
        <taxon>Dikarya</taxon>
        <taxon>Ascomycota</taxon>
        <taxon>Pezizomycotina</taxon>
        <taxon>Leotiomycetes</taxon>
        <taxon>Helotiales</taxon>
        <taxon>Ploettnerulaceae</taxon>
        <taxon>Cadophora</taxon>
    </lineage>
</organism>
<keyword evidence="4" id="KW-0238">DNA-binding</keyword>
<keyword evidence="5" id="KW-0539">Nucleus</keyword>
<evidence type="ECO:0000313" key="9">
    <source>
        <dbReference type="EMBL" id="KAG4424656.1"/>
    </source>
</evidence>
<keyword evidence="3" id="KW-0235">DNA replication</keyword>
<dbReference type="Pfam" id="PF08784">
    <property type="entry name" value="RPA_C"/>
    <property type="match status" value="1"/>
</dbReference>
<evidence type="ECO:0000256" key="6">
    <source>
        <dbReference type="SAM" id="MobiDB-lite"/>
    </source>
</evidence>
<proteinExistence type="inferred from homology"/>
<evidence type="ECO:0000259" key="8">
    <source>
        <dbReference type="Pfam" id="PF08784"/>
    </source>
</evidence>
<dbReference type="GO" id="GO:0000724">
    <property type="term" value="P:double-strand break repair via homologous recombination"/>
    <property type="evidence" value="ECO:0007669"/>
    <property type="project" value="TreeGrafter"/>
</dbReference>
<dbReference type="Gene3D" id="2.40.50.140">
    <property type="entry name" value="Nucleic acid-binding proteins"/>
    <property type="match status" value="1"/>
</dbReference>
<dbReference type="InterPro" id="IPR012340">
    <property type="entry name" value="NA-bd_OB-fold"/>
</dbReference>
<dbReference type="EMBL" id="JAFJYH010000018">
    <property type="protein sequence ID" value="KAG4424656.1"/>
    <property type="molecule type" value="Genomic_DNA"/>
</dbReference>
<evidence type="ECO:0000256" key="5">
    <source>
        <dbReference type="ARBA" id="ARBA00023242"/>
    </source>
</evidence>
<dbReference type="Proteomes" id="UP000664132">
    <property type="component" value="Unassembled WGS sequence"/>
</dbReference>
<comment type="caution">
    <text evidence="9">The sequence shown here is derived from an EMBL/GenBank/DDBJ whole genome shotgun (WGS) entry which is preliminary data.</text>
</comment>
<protein>
    <submittedName>
        <fullName evidence="9">Uncharacterized protein</fullName>
    </submittedName>
</protein>
<accession>A0A8H8BUN4</accession>
<comment type="similarity">
    <text evidence="2">Belongs to the replication factor A protein 2 family.</text>
</comment>
<dbReference type="InterPro" id="IPR014646">
    <property type="entry name" value="Rfa2/RPA32"/>
</dbReference>
<dbReference type="Pfam" id="PF01336">
    <property type="entry name" value="tRNA_anti-codon"/>
    <property type="match status" value="1"/>
</dbReference>
<feature type="region of interest" description="Disordered" evidence="6">
    <location>
        <begin position="21"/>
        <end position="47"/>
    </location>
</feature>
<dbReference type="InterPro" id="IPR036390">
    <property type="entry name" value="WH_DNA-bd_sf"/>
</dbReference>
<keyword evidence="10" id="KW-1185">Reference proteome</keyword>
<dbReference type="InterPro" id="IPR014892">
    <property type="entry name" value="RPA_C"/>
</dbReference>
<reference evidence="9" key="1">
    <citation type="submission" date="2021-02" db="EMBL/GenBank/DDBJ databases">
        <title>Genome sequence Cadophora malorum strain M34.</title>
        <authorList>
            <person name="Stefanovic E."/>
            <person name="Vu D."/>
            <person name="Scully C."/>
            <person name="Dijksterhuis J."/>
            <person name="Roader J."/>
            <person name="Houbraken J."/>
        </authorList>
    </citation>
    <scope>NUCLEOTIDE SEQUENCE</scope>
    <source>
        <strain evidence="9">M34</strain>
    </source>
</reference>
<dbReference type="InterPro" id="IPR036388">
    <property type="entry name" value="WH-like_DNA-bd_sf"/>
</dbReference>
<dbReference type="InterPro" id="IPR004365">
    <property type="entry name" value="NA-bd_OB_tRNA"/>
</dbReference>
<dbReference type="OrthoDB" id="25571at2759"/>
<feature type="compositionally biased region" description="Gly residues" evidence="6">
    <location>
        <begin position="21"/>
        <end position="31"/>
    </location>
</feature>
<gene>
    <name evidence="9" type="ORF">IFR04_002189</name>
</gene>
<dbReference type="GO" id="GO:0006289">
    <property type="term" value="P:nucleotide-excision repair"/>
    <property type="evidence" value="ECO:0007669"/>
    <property type="project" value="TreeGrafter"/>
</dbReference>
<evidence type="ECO:0000313" key="10">
    <source>
        <dbReference type="Proteomes" id="UP000664132"/>
    </source>
</evidence>
<evidence type="ECO:0000256" key="2">
    <source>
        <dbReference type="ARBA" id="ARBA00007815"/>
    </source>
</evidence>
<dbReference type="GO" id="GO:0035861">
    <property type="term" value="C:site of double-strand break"/>
    <property type="evidence" value="ECO:0007669"/>
    <property type="project" value="TreeGrafter"/>
</dbReference>
<comment type="subcellular location">
    <subcellularLocation>
        <location evidence="1">Nucleus</location>
    </subcellularLocation>
</comment>
<dbReference type="GO" id="GO:0003697">
    <property type="term" value="F:single-stranded DNA binding"/>
    <property type="evidence" value="ECO:0007669"/>
    <property type="project" value="TreeGrafter"/>
</dbReference>
<dbReference type="AlphaFoldDB" id="A0A8H8BUN4"/>
<dbReference type="PANTHER" id="PTHR13989">
    <property type="entry name" value="REPLICATION PROTEIN A-RELATED"/>
    <property type="match status" value="1"/>
</dbReference>
<name>A0A8H8BUN4_9HELO</name>
<feature type="domain" description="Replication protein A C-terminal" evidence="8">
    <location>
        <begin position="171"/>
        <end position="274"/>
    </location>
</feature>
<dbReference type="GO" id="GO:0005662">
    <property type="term" value="C:DNA replication factor A complex"/>
    <property type="evidence" value="ECO:0007669"/>
    <property type="project" value="TreeGrafter"/>
</dbReference>
<sequence length="281" mass="30166">MANYGYGGGYQTTSYGAQGGADGGGFMGGSQQGSQDSPGGNKQYGKDSLRPVTIKQIIDAQQPHPDAEFSIDGSPVTQLTFIGQINQVSSQATNTTFKLDDGTGLIEVKQWVDSDADPDAAKDLPKEGEYLRVWGRLKAFNNKRHVGAHMIRPVKDFNEVGYHLLEATAVHLYFVRGPPESNGTNGAVKSEGGGLFVEQNGYGGGTTTNSKLDLSKLSMSARRVYDFMKNSPQNNEGLHVHMIAQALGMTSNEAFKAGDEMLGVGAIYTTVDDETWAVLEM</sequence>
<dbReference type="Gene3D" id="1.10.10.10">
    <property type="entry name" value="Winged helix-like DNA-binding domain superfamily/Winged helix DNA-binding domain"/>
    <property type="match status" value="1"/>
</dbReference>
<dbReference type="PANTHER" id="PTHR13989:SF16">
    <property type="entry name" value="REPLICATION PROTEIN A2"/>
    <property type="match status" value="1"/>
</dbReference>
<evidence type="ECO:0000256" key="1">
    <source>
        <dbReference type="ARBA" id="ARBA00004123"/>
    </source>
</evidence>
<dbReference type="SUPFAM" id="SSF50249">
    <property type="entry name" value="Nucleic acid-binding proteins"/>
    <property type="match status" value="1"/>
</dbReference>
<dbReference type="GO" id="GO:0006260">
    <property type="term" value="P:DNA replication"/>
    <property type="evidence" value="ECO:0007669"/>
    <property type="project" value="UniProtKB-KW"/>
</dbReference>
<dbReference type="GO" id="GO:0000781">
    <property type="term" value="C:chromosome, telomeric region"/>
    <property type="evidence" value="ECO:0007669"/>
    <property type="project" value="TreeGrafter"/>
</dbReference>
<evidence type="ECO:0000256" key="4">
    <source>
        <dbReference type="ARBA" id="ARBA00023125"/>
    </source>
</evidence>
<dbReference type="PIRSF" id="PIRSF036949">
    <property type="entry name" value="RPA32"/>
    <property type="match status" value="1"/>
</dbReference>